<dbReference type="EMBL" id="BART01042086">
    <property type="protein sequence ID" value="GAH20451.1"/>
    <property type="molecule type" value="Genomic_DNA"/>
</dbReference>
<feature type="non-terminal residue" evidence="1">
    <location>
        <position position="1"/>
    </location>
</feature>
<reference evidence="1" key="1">
    <citation type="journal article" date="2014" name="Front. Microbiol.">
        <title>High frequency of phylogenetically diverse reductive dehalogenase-homologous genes in deep subseafloor sedimentary metagenomes.</title>
        <authorList>
            <person name="Kawai M."/>
            <person name="Futagami T."/>
            <person name="Toyoda A."/>
            <person name="Takaki Y."/>
            <person name="Nishi S."/>
            <person name="Hori S."/>
            <person name="Arai W."/>
            <person name="Tsubouchi T."/>
            <person name="Morono Y."/>
            <person name="Uchiyama I."/>
            <person name="Ito T."/>
            <person name="Fujiyama A."/>
            <person name="Inagaki F."/>
            <person name="Takami H."/>
        </authorList>
    </citation>
    <scope>NUCLEOTIDE SEQUENCE</scope>
    <source>
        <strain evidence="1">Expedition CK06-06</strain>
    </source>
</reference>
<name>X1DHW6_9ZZZZ</name>
<gene>
    <name evidence="1" type="ORF">S01H4_67179</name>
</gene>
<protein>
    <submittedName>
        <fullName evidence="1">Uncharacterized protein</fullName>
    </submittedName>
</protein>
<feature type="non-terminal residue" evidence="1">
    <location>
        <position position="43"/>
    </location>
</feature>
<accession>X1DHW6</accession>
<dbReference type="AlphaFoldDB" id="X1DHW6"/>
<organism evidence="1">
    <name type="scientific">marine sediment metagenome</name>
    <dbReference type="NCBI Taxonomy" id="412755"/>
    <lineage>
        <taxon>unclassified sequences</taxon>
        <taxon>metagenomes</taxon>
        <taxon>ecological metagenomes</taxon>
    </lineage>
</organism>
<sequence>HAFGFFDEQHQRMDLNLSGHEWSVFVEEGLDLALIDMGQVIKF</sequence>
<evidence type="ECO:0000313" key="1">
    <source>
        <dbReference type="EMBL" id="GAH20451.1"/>
    </source>
</evidence>
<comment type="caution">
    <text evidence="1">The sequence shown here is derived from an EMBL/GenBank/DDBJ whole genome shotgun (WGS) entry which is preliminary data.</text>
</comment>
<proteinExistence type="predicted"/>